<sequence length="221" mass="25255">MTIVSFTPFPGYTIKKIYKMGGIYMKKLLALSAALFLTPLSTLAISLSDIQSNPDQYVLVSQDSESACYVDSYSIDSIRYEPPYYAMNGTVYLVLYSSNSILRYTVTETYDYNRCSKSLYVAERKAHPNASKQYIFDLMLKEMQMNNGLTSYTQSTDIWDLDGNFLVSLSSDDMYTLDNIYSVSPVSQCTLNSPSYHVANYMFFKGYNEYFGPRFSSKNLY</sequence>
<proteinExistence type="predicted"/>
<evidence type="ECO:0000313" key="1">
    <source>
        <dbReference type="EMBL" id="DAE16813.1"/>
    </source>
</evidence>
<name>A0A8S5QDG4_9CAUD</name>
<protein>
    <submittedName>
        <fullName evidence="1">Uncharacterized protein</fullName>
    </submittedName>
</protein>
<organism evidence="1">
    <name type="scientific">Siphoviridae sp. ctVii20</name>
    <dbReference type="NCBI Taxonomy" id="2825533"/>
    <lineage>
        <taxon>Viruses</taxon>
        <taxon>Duplodnaviria</taxon>
        <taxon>Heunggongvirae</taxon>
        <taxon>Uroviricota</taxon>
        <taxon>Caudoviricetes</taxon>
    </lineage>
</organism>
<accession>A0A8S5QDG4</accession>
<reference evidence="1" key="1">
    <citation type="journal article" date="2021" name="Proc. Natl. Acad. Sci. U.S.A.">
        <title>A Catalog of Tens of Thousands of Viruses from Human Metagenomes Reveals Hidden Associations with Chronic Diseases.</title>
        <authorList>
            <person name="Tisza M.J."/>
            <person name="Buck C.B."/>
        </authorList>
    </citation>
    <scope>NUCLEOTIDE SEQUENCE</scope>
    <source>
        <strain evidence="1">CtVii20</strain>
    </source>
</reference>
<dbReference type="EMBL" id="BK015631">
    <property type="protein sequence ID" value="DAE16813.1"/>
    <property type="molecule type" value="Genomic_DNA"/>
</dbReference>